<dbReference type="InterPro" id="IPR015797">
    <property type="entry name" value="NUDIX_hydrolase-like_dom_sf"/>
</dbReference>
<gene>
    <name evidence="1" type="ORF">Klosneuvirus_5_106</name>
</gene>
<dbReference type="SUPFAM" id="SSF55811">
    <property type="entry name" value="Nudix"/>
    <property type="match status" value="1"/>
</dbReference>
<accession>A0A1V0SL55</accession>
<sequence>MVAYATRFDKMKTTKIVTENSLYVRYLRTDITKRIYVSCCYFSGLLECLEEIYKSKSDAYIICIGYTDGDFQIALTGTGKFKEHSLNTAQRETFEEVDIESDNIQFFNTYQHNGAKVKVSHVYKVDASECTSSTKSRNDLINLDHDNNKKHKITVVIYGSLAETTKIIQSSRLDPRNREHIGFYVLLRVSDAISICKKIISEGKINDEVPYKYDV</sequence>
<proteinExistence type="predicted"/>
<name>A0A1V0SL55_9VIRU</name>
<evidence type="ECO:0000313" key="1">
    <source>
        <dbReference type="EMBL" id="ARF12436.1"/>
    </source>
</evidence>
<protein>
    <recommendedName>
        <fullName evidence="2">NUDIX hydrolase</fullName>
    </recommendedName>
</protein>
<organism evidence="1">
    <name type="scientific">Klosneuvirus KNV1</name>
    <dbReference type="NCBI Taxonomy" id="1977640"/>
    <lineage>
        <taxon>Viruses</taxon>
        <taxon>Varidnaviria</taxon>
        <taxon>Bamfordvirae</taxon>
        <taxon>Nucleocytoviricota</taxon>
        <taxon>Megaviricetes</taxon>
        <taxon>Imitervirales</taxon>
        <taxon>Mimiviridae</taxon>
        <taxon>Klosneuvirinae</taxon>
        <taxon>Klosneuvirus</taxon>
    </lineage>
</organism>
<dbReference type="Gene3D" id="3.90.79.10">
    <property type="entry name" value="Nucleoside Triphosphate Pyrophosphohydrolase"/>
    <property type="match status" value="1"/>
</dbReference>
<dbReference type="EMBL" id="KY684112">
    <property type="protein sequence ID" value="ARF12436.1"/>
    <property type="molecule type" value="Genomic_DNA"/>
</dbReference>
<reference evidence="1" key="1">
    <citation type="journal article" date="2017" name="Science">
        <title>Giant viruses with an expanded complement of translation system components.</title>
        <authorList>
            <person name="Schulz F."/>
            <person name="Yutin N."/>
            <person name="Ivanova N.N."/>
            <person name="Ortega D.R."/>
            <person name="Lee T.K."/>
            <person name="Vierheilig J."/>
            <person name="Daims H."/>
            <person name="Horn M."/>
            <person name="Wagner M."/>
            <person name="Jensen G.J."/>
            <person name="Kyrpides N.C."/>
            <person name="Koonin E.V."/>
            <person name="Woyke T."/>
        </authorList>
    </citation>
    <scope>NUCLEOTIDE SEQUENCE</scope>
    <source>
        <strain evidence="1">KNV1</strain>
    </source>
</reference>
<evidence type="ECO:0008006" key="2">
    <source>
        <dbReference type="Google" id="ProtNLM"/>
    </source>
</evidence>